<dbReference type="GO" id="GO:0003735">
    <property type="term" value="F:structural constituent of ribosome"/>
    <property type="evidence" value="ECO:0007669"/>
    <property type="project" value="InterPro"/>
</dbReference>
<dbReference type="Gene3D" id="1.20.58.110">
    <property type="entry name" value="Ribosomal protein S20"/>
    <property type="match status" value="1"/>
</dbReference>
<dbReference type="SUPFAM" id="SSF46992">
    <property type="entry name" value="Ribosomal protein S20"/>
    <property type="match status" value="1"/>
</dbReference>
<evidence type="ECO:0000313" key="5">
    <source>
        <dbReference type="EMBL" id="BCQ06531.1"/>
    </source>
</evidence>
<dbReference type="Pfam" id="PF01649">
    <property type="entry name" value="Ribosomal_S20p"/>
    <property type="match status" value="1"/>
</dbReference>
<dbReference type="GO" id="GO:1990904">
    <property type="term" value="C:ribonucleoprotein complex"/>
    <property type="evidence" value="ECO:0007669"/>
    <property type="project" value="UniProtKB-KW"/>
</dbReference>
<gene>
    <name evidence="5" type="primary">rps20</name>
</gene>
<keyword evidence="1" id="KW-0699">rRNA-binding</keyword>
<keyword evidence="4" id="KW-0687">Ribonucleoprotein</keyword>
<keyword evidence="5" id="KW-0934">Plastid</keyword>
<dbReference type="InterPro" id="IPR002583">
    <property type="entry name" value="Ribosomal_bS20"/>
</dbReference>
<organism evidence="5">
    <name type="scientific">Nitzschia putrida</name>
    <dbReference type="NCBI Taxonomy" id="2742595"/>
    <lineage>
        <taxon>Eukaryota</taxon>
        <taxon>Sar</taxon>
        <taxon>Stramenopiles</taxon>
        <taxon>Ochrophyta</taxon>
        <taxon>Bacillariophyta</taxon>
        <taxon>Bacillariophyceae</taxon>
        <taxon>Bacillariophycidae</taxon>
        <taxon>Bacillariales</taxon>
        <taxon>Bacillariaceae</taxon>
        <taxon>Nitzschia</taxon>
    </lineage>
</organism>
<evidence type="ECO:0000256" key="2">
    <source>
        <dbReference type="ARBA" id="ARBA00022884"/>
    </source>
</evidence>
<evidence type="ECO:0000256" key="1">
    <source>
        <dbReference type="ARBA" id="ARBA00022730"/>
    </source>
</evidence>
<geneLocation type="plastid" evidence="5"/>
<dbReference type="GO" id="GO:0006412">
    <property type="term" value="P:translation"/>
    <property type="evidence" value="ECO:0007669"/>
    <property type="project" value="InterPro"/>
</dbReference>
<dbReference type="InterPro" id="IPR036510">
    <property type="entry name" value="Ribosomal_bS20_sf"/>
</dbReference>
<dbReference type="EMBL" id="LC600867">
    <property type="protein sequence ID" value="BCQ06531.1"/>
    <property type="molecule type" value="Genomic_DNA"/>
</dbReference>
<protein>
    <submittedName>
        <fullName evidence="5">Ribosomal protein S20</fullName>
    </submittedName>
</protein>
<reference evidence="5" key="1">
    <citation type="submission" date="2021-01" db="EMBL/GenBank/DDBJ databases">
        <title>Organellar DNAs of a non-photosynthetic diatom.</title>
        <authorList>
            <person name="Kamikawa R."/>
            <person name="Tanizawa Y."/>
        </authorList>
    </citation>
    <scope>NUCLEOTIDE SEQUENCE</scope>
    <source>
        <strain evidence="5">NIES-4239</strain>
    </source>
</reference>
<keyword evidence="3 5" id="KW-0689">Ribosomal protein</keyword>
<accession>A0A7R7TQW8</accession>
<proteinExistence type="predicted"/>
<dbReference type="GO" id="GO:0019843">
    <property type="term" value="F:rRNA binding"/>
    <property type="evidence" value="ECO:0007669"/>
    <property type="project" value="UniProtKB-KW"/>
</dbReference>
<dbReference type="AlphaFoldDB" id="A0A7R7TQW8"/>
<evidence type="ECO:0000256" key="4">
    <source>
        <dbReference type="ARBA" id="ARBA00023274"/>
    </source>
</evidence>
<dbReference type="GO" id="GO:0005840">
    <property type="term" value="C:ribosome"/>
    <property type="evidence" value="ECO:0007669"/>
    <property type="project" value="UniProtKB-KW"/>
</dbReference>
<keyword evidence="2" id="KW-0694">RNA-binding</keyword>
<sequence length="87" mass="10429">MKKSVLVSNKKKLNNYYYFKTIKILQKKFNSLLKNYKEKKPNVSKSHLITYLTLLYSFFDRSVKKNLLKKNKSAKKKAFFSKKLKTI</sequence>
<evidence type="ECO:0000256" key="3">
    <source>
        <dbReference type="ARBA" id="ARBA00022980"/>
    </source>
</evidence>
<name>A0A7R7TQW8_9STRA</name>